<dbReference type="OrthoDB" id="2500302at2759"/>
<dbReference type="Gene3D" id="3.10.20.90">
    <property type="entry name" value="Phosphatidylinositol 3-kinase Catalytic Subunit, Chain A, domain 1"/>
    <property type="match status" value="1"/>
</dbReference>
<protein>
    <recommendedName>
        <fullName evidence="3">ubiquitinyl hydrolase 1</fullName>
        <ecNumber evidence="3">3.4.19.12</ecNumber>
    </recommendedName>
</protein>
<comment type="catalytic activity">
    <reaction evidence="1">
        <text>Thiol-dependent hydrolysis of ester, thioester, amide, peptide and isopeptide bonds formed by the C-terminal Gly of ubiquitin (a 76-residue protein attached to proteins as an intracellular targeting signal).</text>
        <dbReference type="EC" id="3.4.19.12"/>
    </reaction>
</comment>
<dbReference type="STRING" id="27349.A0A0L6U6J9"/>
<organism evidence="9 10">
    <name type="scientific">Puccinia sorghi</name>
    <dbReference type="NCBI Taxonomy" id="27349"/>
    <lineage>
        <taxon>Eukaryota</taxon>
        <taxon>Fungi</taxon>
        <taxon>Dikarya</taxon>
        <taxon>Basidiomycota</taxon>
        <taxon>Pucciniomycotina</taxon>
        <taxon>Pucciniomycetes</taxon>
        <taxon>Pucciniales</taxon>
        <taxon>Pucciniaceae</taxon>
        <taxon>Puccinia</taxon>
    </lineage>
</organism>
<keyword evidence="4" id="KW-0645">Protease</keyword>
<evidence type="ECO:0000256" key="2">
    <source>
        <dbReference type="ARBA" id="ARBA00009085"/>
    </source>
</evidence>
<evidence type="ECO:0000256" key="5">
    <source>
        <dbReference type="ARBA" id="ARBA00022786"/>
    </source>
</evidence>
<name>A0A0L6U6J9_9BASI</name>
<evidence type="ECO:0000313" key="9">
    <source>
        <dbReference type="EMBL" id="KNZ43952.1"/>
    </source>
</evidence>
<evidence type="ECO:0000313" key="10">
    <source>
        <dbReference type="Proteomes" id="UP000037035"/>
    </source>
</evidence>
<dbReference type="InterPro" id="IPR029346">
    <property type="entry name" value="USP_C"/>
</dbReference>
<sequence length="463" mass="52271">MGFPRIRGHVLCWKDKSYLSVQCRITIIWKNGFGFSSNLATMASAIEFSLIFNKTSTHDQMAQALSKRLHRNPKLLRFTISHEGNPQDVIHPEGKLIKRSSYYGCSHQQETVADMIQSSHDENKLNNIFFHELLYLPAGEVRPKATVKVTWTSAHHREEGRYSFLMPMTSTMQNVANKFSTMVKSSKSSSRIITLFTTQLGQIQKSFTGQEISNVMRHLEDTCAVEVRAVMLKQYDPAAMLNMLGFVIKLNVDGSNYHPWLRALESVLGMATGKVNLLTTPGHTLSDAEDLMIKQAITASVDYSLFMTVLDAESGMAAFVEIQKRYTFHSRSGHVAIMKEILETKFNIDNTAKIASYFGRIKALAKKLFFSGFKLSKESFIGLFFHLSLPNLDLKPFVKLCRWIDGRPGGASIVSNQELVGIAQTELDYFRLLHQNTVSGQSVLLMQAPSMTLESERVYRNED</sequence>
<dbReference type="EC" id="3.4.19.12" evidence="3"/>
<dbReference type="EMBL" id="LAVV01015358">
    <property type="protein sequence ID" value="KNZ43952.1"/>
    <property type="molecule type" value="Genomic_DNA"/>
</dbReference>
<comment type="caution">
    <text evidence="9">The sequence shown here is derived from an EMBL/GenBank/DDBJ whole genome shotgun (WGS) entry which is preliminary data.</text>
</comment>
<reference evidence="9 10" key="1">
    <citation type="submission" date="2015-08" db="EMBL/GenBank/DDBJ databases">
        <title>Next Generation Sequencing and Analysis of the Genome of Puccinia sorghi L Schw, the Causal Agent of Maize Common Rust.</title>
        <authorList>
            <person name="Rochi L."/>
            <person name="Burguener G."/>
            <person name="Darino M."/>
            <person name="Turjanski A."/>
            <person name="Kreff E."/>
            <person name="Dieguez M.J."/>
            <person name="Sacco F."/>
        </authorList>
    </citation>
    <scope>NUCLEOTIDE SEQUENCE [LARGE SCALE GENOMIC DNA]</scope>
    <source>
        <strain evidence="9 10">RO10H11247</strain>
    </source>
</reference>
<evidence type="ECO:0000256" key="3">
    <source>
        <dbReference type="ARBA" id="ARBA00012759"/>
    </source>
</evidence>
<evidence type="ECO:0000256" key="1">
    <source>
        <dbReference type="ARBA" id="ARBA00000707"/>
    </source>
</evidence>
<keyword evidence="10" id="KW-1185">Reference proteome</keyword>
<dbReference type="Proteomes" id="UP000037035">
    <property type="component" value="Unassembled WGS sequence"/>
</dbReference>
<evidence type="ECO:0000256" key="6">
    <source>
        <dbReference type="ARBA" id="ARBA00022801"/>
    </source>
</evidence>
<dbReference type="AlphaFoldDB" id="A0A0L6U6J9"/>
<keyword evidence="5" id="KW-0833">Ubl conjugation pathway</keyword>
<proteinExistence type="inferred from homology"/>
<evidence type="ECO:0000256" key="4">
    <source>
        <dbReference type="ARBA" id="ARBA00022670"/>
    </source>
</evidence>
<keyword evidence="7" id="KW-0788">Thiol protease</keyword>
<dbReference type="VEuPathDB" id="FungiDB:VP01_967g5"/>
<dbReference type="GO" id="GO:0006508">
    <property type="term" value="P:proteolysis"/>
    <property type="evidence" value="ECO:0007669"/>
    <property type="project" value="UniProtKB-KW"/>
</dbReference>
<dbReference type="Pfam" id="PF14533">
    <property type="entry name" value="USP7_C2"/>
    <property type="match status" value="1"/>
</dbReference>
<comment type="similarity">
    <text evidence="2">Belongs to the peptidase C19 family.</text>
</comment>
<evidence type="ECO:0000259" key="8">
    <source>
        <dbReference type="Pfam" id="PF14533"/>
    </source>
</evidence>
<gene>
    <name evidence="9" type="ORF">VP01_967g5</name>
</gene>
<feature type="domain" description="Ubiquitin carboxyl-terminal hydrolase C-terminal" evidence="8">
    <location>
        <begin position="129"/>
        <end position="218"/>
    </location>
</feature>
<keyword evidence="6" id="KW-0378">Hydrolase</keyword>
<evidence type="ECO:0000256" key="7">
    <source>
        <dbReference type="ARBA" id="ARBA00022807"/>
    </source>
</evidence>
<accession>A0A0L6U6J9</accession>
<dbReference type="GO" id="GO:0004843">
    <property type="term" value="F:cysteine-type deubiquitinase activity"/>
    <property type="evidence" value="ECO:0007669"/>
    <property type="project" value="UniProtKB-EC"/>
</dbReference>